<evidence type="ECO:0000313" key="12">
    <source>
        <dbReference type="EMBL" id="MDH0738072.1"/>
    </source>
</evidence>
<dbReference type="SMART" id="SM00987">
    <property type="entry name" value="UreE_C"/>
    <property type="match status" value="1"/>
</dbReference>
<dbReference type="RefSeq" id="WP_279996250.1">
    <property type="nucleotide sequence ID" value="NZ_JAOCDZ010000014.1"/>
</dbReference>
<dbReference type="PANTHER" id="PTHR33693">
    <property type="entry name" value="TYPE-5 URACIL-DNA GLYCOSYLASE"/>
    <property type="match status" value="1"/>
</dbReference>
<evidence type="ECO:0000256" key="8">
    <source>
        <dbReference type="ARBA" id="ARBA00023014"/>
    </source>
</evidence>
<evidence type="ECO:0000256" key="6">
    <source>
        <dbReference type="ARBA" id="ARBA00022801"/>
    </source>
</evidence>
<keyword evidence="5" id="KW-0227">DNA damage</keyword>
<keyword evidence="3" id="KW-0004">4Fe-4S</keyword>
<keyword evidence="4" id="KW-0479">Metal-binding</keyword>
<evidence type="ECO:0000256" key="9">
    <source>
        <dbReference type="ARBA" id="ARBA00023204"/>
    </source>
</evidence>
<dbReference type="SMART" id="SM00986">
    <property type="entry name" value="UDG"/>
    <property type="match status" value="1"/>
</dbReference>
<feature type="domain" description="Uracil-DNA glycosylase-like" evidence="11">
    <location>
        <begin position="41"/>
        <end position="194"/>
    </location>
</feature>
<evidence type="ECO:0000256" key="3">
    <source>
        <dbReference type="ARBA" id="ARBA00022485"/>
    </source>
</evidence>
<evidence type="ECO:0000259" key="11">
    <source>
        <dbReference type="SMART" id="SM00986"/>
    </source>
</evidence>
<keyword evidence="8" id="KW-0411">Iron-sulfur</keyword>
<protein>
    <recommendedName>
        <fullName evidence="2">Type-4 uracil-DNA glycosylase</fullName>
    </recommendedName>
</protein>
<evidence type="ECO:0000256" key="7">
    <source>
        <dbReference type="ARBA" id="ARBA00023004"/>
    </source>
</evidence>
<dbReference type="PANTHER" id="PTHR33693:SF9">
    <property type="entry name" value="TYPE-4 URACIL-DNA GLYCOSYLASE"/>
    <property type="match status" value="1"/>
</dbReference>
<dbReference type="InterPro" id="IPR036895">
    <property type="entry name" value="Uracil-DNA_glycosylase-like_sf"/>
</dbReference>
<keyword evidence="6" id="KW-0378">Hydrolase</keyword>
<keyword evidence="9" id="KW-0234">DNA repair</keyword>
<feature type="region of interest" description="Disordered" evidence="10">
    <location>
        <begin position="1"/>
        <end position="22"/>
    </location>
</feature>
<evidence type="ECO:0000256" key="2">
    <source>
        <dbReference type="ARBA" id="ARBA00019403"/>
    </source>
</evidence>
<dbReference type="EMBL" id="JAOCDZ010000014">
    <property type="protein sequence ID" value="MDH0738072.1"/>
    <property type="molecule type" value="Genomic_DNA"/>
</dbReference>
<evidence type="ECO:0000256" key="10">
    <source>
        <dbReference type="SAM" id="MobiDB-lite"/>
    </source>
</evidence>
<gene>
    <name evidence="12" type="ORF">N5D93_19805</name>
</gene>
<dbReference type="AlphaFoldDB" id="A0AA42LR70"/>
<evidence type="ECO:0000256" key="5">
    <source>
        <dbReference type="ARBA" id="ARBA00022763"/>
    </source>
</evidence>
<evidence type="ECO:0000256" key="1">
    <source>
        <dbReference type="ARBA" id="ARBA00006521"/>
    </source>
</evidence>
<dbReference type="GO" id="GO:0006281">
    <property type="term" value="P:DNA repair"/>
    <property type="evidence" value="ECO:0007669"/>
    <property type="project" value="UniProtKB-KW"/>
</dbReference>
<evidence type="ECO:0000256" key="4">
    <source>
        <dbReference type="ARBA" id="ARBA00022723"/>
    </source>
</evidence>
<evidence type="ECO:0000313" key="13">
    <source>
        <dbReference type="Proteomes" id="UP001161094"/>
    </source>
</evidence>
<comment type="similarity">
    <text evidence="1">Belongs to the uracil-DNA glycosylase (UDG) superfamily. Type 4 (UDGa) family.</text>
</comment>
<comment type="caution">
    <text evidence="12">The sequence shown here is derived from an EMBL/GenBank/DDBJ whole genome shotgun (WGS) entry which is preliminary data.</text>
</comment>
<reference evidence="12" key="1">
    <citation type="submission" date="2022-09" db="EMBL/GenBank/DDBJ databases">
        <title>Intensive care unit water sources are persistently colonized with multi-drug resistant bacteria and are the site of extensive horizontal gene transfer of antibiotic resistance genes.</title>
        <authorList>
            <person name="Diorio-Toth L."/>
        </authorList>
    </citation>
    <scope>NUCLEOTIDE SEQUENCE</scope>
    <source>
        <strain evidence="12">GD03843</strain>
    </source>
</reference>
<dbReference type="NCBIfam" id="TIGR00758">
    <property type="entry name" value="UDG_fam4"/>
    <property type="match status" value="1"/>
</dbReference>
<proteinExistence type="inferred from homology"/>
<dbReference type="InterPro" id="IPR051536">
    <property type="entry name" value="UDG_Type-4/5"/>
</dbReference>
<dbReference type="InterPro" id="IPR005122">
    <property type="entry name" value="Uracil-DNA_glycosylase-like"/>
</dbReference>
<keyword evidence="7" id="KW-0408">Iron</keyword>
<dbReference type="CDD" id="cd10030">
    <property type="entry name" value="UDG-F4_TTUDGA_SPO1dp_like"/>
    <property type="match status" value="1"/>
</dbReference>
<organism evidence="12 13">
    <name type="scientific">Achromobacter spanius</name>
    <dbReference type="NCBI Taxonomy" id="217203"/>
    <lineage>
        <taxon>Bacteria</taxon>
        <taxon>Pseudomonadati</taxon>
        <taxon>Pseudomonadota</taxon>
        <taxon>Betaproteobacteria</taxon>
        <taxon>Burkholderiales</taxon>
        <taxon>Alcaligenaceae</taxon>
        <taxon>Achromobacter</taxon>
    </lineage>
</organism>
<dbReference type="Proteomes" id="UP001161094">
    <property type="component" value="Unassembled WGS sequence"/>
</dbReference>
<dbReference type="GO" id="GO:0097506">
    <property type="term" value="F:deaminated base DNA N-glycosylase activity"/>
    <property type="evidence" value="ECO:0007669"/>
    <property type="project" value="UniProtKB-ARBA"/>
</dbReference>
<dbReference type="GO" id="GO:0051539">
    <property type="term" value="F:4 iron, 4 sulfur cluster binding"/>
    <property type="evidence" value="ECO:0007669"/>
    <property type="project" value="UniProtKB-KW"/>
</dbReference>
<dbReference type="GO" id="GO:0046872">
    <property type="term" value="F:metal ion binding"/>
    <property type="evidence" value="ECO:0007669"/>
    <property type="project" value="UniProtKB-KW"/>
</dbReference>
<dbReference type="Pfam" id="PF03167">
    <property type="entry name" value="UDG"/>
    <property type="match status" value="1"/>
</dbReference>
<sequence length="214" mass="23116">MSAASKPADGRDGDINPDQRPASLDDCRRCGLWRNATQAVGGEGGRRATIMLVGEQPGDKEDLAGLPFVGPAGALLDKALAQAGVDRRDVYVTNAVKHFKWQLRGKRRMHKSPAQVEIRACSYWLDQELDDVGPRVIVALGATALGAVMQDAKQTLKAAMGKVLKRGNSRVLATFHPSFALRSPSHESRDAAYQAIVQALARARRLADRPDANP</sequence>
<name>A0AA42LR70_9BURK</name>
<dbReference type="NCBIfam" id="TIGR03914">
    <property type="entry name" value="UDG_fam_dom"/>
    <property type="match status" value="1"/>
</dbReference>
<dbReference type="Gene3D" id="3.40.470.10">
    <property type="entry name" value="Uracil-DNA glycosylase-like domain"/>
    <property type="match status" value="1"/>
</dbReference>
<dbReference type="InterPro" id="IPR005273">
    <property type="entry name" value="Ura-DNA_glyco_family4"/>
</dbReference>
<accession>A0AA42LR70</accession>
<dbReference type="SUPFAM" id="SSF52141">
    <property type="entry name" value="Uracil-DNA glycosylase-like"/>
    <property type="match status" value="1"/>
</dbReference>